<accession>A0A1T4Z654</accession>
<dbReference type="STRING" id="48467.SAMN02745166_05134"/>
<gene>
    <name evidence="1" type="ORF">SAMN02745166_05134</name>
</gene>
<evidence type="ECO:0000313" key="1">
    <source>
        <dbReference type="EMBL" id="SKB09348.1"/>
    </source>
</evidence>
<dbReference type="Proteomes" id="UP000190774">
    <property type="component" value="Unassembled WGS sequence"/>
</dbReference>
<organism evidence="1 2">
    <name type="scientific">Prosthecobacter debontii</name>
    <dbReference type="NCBI Taxonomy" id="48467"/>
    <lineage>
        <taxon>Bacteria</taxon>
        <taxon>Pseudomonadati</taxon>
        <taxon>Verrucomicrobiota</taxon>
        <taxon>Verrucomicrobiia</taxon>
        <taxon>Verrucomicrobiales</taxon>
        <taxon>Verrucomicrobiaceae</taxon>
        <taxon>Prosthecobacter</taxon>
    </lineage>
</organism>
<dbReference type="EMBL" id="FUYE01000038">
    <property type="protein sequence ID" value="SKB09348.1"/>
    <property type="molecule type" value="Genomic_DNA"/>
</dbReference>
<dbReference type="AlphaFoldDB" id="A0A1T4Z654"/>
<sequence length="45" mass="4463">MGIGFLESLHLFGFELGSFGEGCGGGEEGFFAFGDLEKAGCGGGA</sequence>
<reference evidence="2" key="1">
    <citation type="submission" date="2017-02" db="EMBL/GenBank/DDBJ databases">
        <authorList>
            <person name="Varghese N."/>
            <person name="Submissions S."/>
        </authorList>
    </citation>
    <scope>NUCLEOTIDE SEQUENCE [LARGE SCALE GENOMIC DNA]</scope>
    <source>
        <strain evidence="2">ATCC 700200</strain>
    </source>
</reference>
<name>A0A1T4Z654_9BACT</name>
<keyword evidence="2" id="KW-1185">Reference proteome</keyword>
<proteinExistence type="predicted"/>
<evidence type="ECO:0000313" key="2">
    <source>
        <dbReference type="Proteomes" id="UP000190774"/>
    </source>
</evidence>
<protein>
    <submittedName>
        <fullName evidence="1">Uncharacterized protein</fullName>
    </submittedName>
</protein>